<evidence type="ECO:0000313" key="4">
    <source>
        <dbReference type="EMBL" id="KRY19102.1"/>
    </source>
</evidence>
<name>A0A0V1A3P5_9BILA</name>
<dbReference type="InterPro" id="IPR029526">
    <property type="entry name" value="PGBD"/>
</dbReference>
<keyword evidence="2" id="KW-0812">Transmembrane</keyword>
<evidence type="ECO:0000256" key="1">
    <source>
        <dbReference type="SAM" id="MobiDB-lite"/>
    </source>
</evidence>
<protein>
    <recommendedName>
        <fullName evidence="3">PiggyBac transposable element-derived protein domain-containing protein</fullName>
    </recommendedName>
</protein>
<keyword evidence="2" id="KW-1133">Transmembrane helix</keyword>
<feature type="compositionally biased region" description="Polar residues" evidence="1">
    <location>
        <begin position="19"/>
        <end position="33"/>
    </location>
</feature>
<feature type="transmembrane region" description="Helical" evidence="2">
    <location>
        <begin position="216"/>
        <end position="234"/>
    </location>
</feature>
<evidence type="ECO:0000313" key="5">
    <source>
        <dbReference type="Proteomes" id="UP000054783"/>
    </source>
</evidence>
<dbReference type="OrthoDB" id="5920684at2759"/>
<keyword evidence="2" id="KW-0472">Membrane</keyword>
<reference evidence="4 5" key="1">
    <citation type="submission" date="2015-01" db="EMBL/GenBank/DDBJ databases">
        <title>Evolution of Trichinella species and genotypes.</title>
        <authorList>
            <person name="Korhonen P.K."/>
            <person name="Edoardo P."/>
            <person name="Giuseppe L.R."/>
            <person name="Gasser R.B."/>
        </authorList>
    </citation>
    <scope>NUCLEOTIDE SEQUENCE [LARGE SCALE GENOMIC DNA]</scope>
    <source>
        <strain evidence="4">ISS2496</strain>
    </source>
</reference>
<dbReference type="AlphaFoldDB" id="A0A0V1A3P5"/>
<comment type="caution">
    <text evidence="4">The sequence shown here is derived from an EMBL/GenBank/DDBJ whole genome shotgun (WGS) entry which is preliminary data.</text>
</comment>
<sequence length="256" mass="29305">MKRLRSSIKETPEKDEAEASTSHDALASSSMDISDSLEGRRCEQVSTLEEAKEFVDTSNHVLNVVVLPPTAGDSGSDDTDQEYLPDDPEDEFDPAGELEVEQEVRVEEFATTKLSGKEKRALPRWKKTEDLDMIFPFEQLQRNENLQQLASLTPLEVWFKVFTDEMIDHITFQSNLYAHRECNNRAFTVSPQEIRQFIGVILLSGYICHRENLNRILMNCFFLLILGSSISYMFCWSEILVDFSIVLKLPLPTNVM</sequence>
<evidence type="ECO:0000259" key="3">
    <source>
        <dbReference type="Pfam" id="PF13843"/>
    </source>
</evidence>
<keyword evidence="5" id="KW-1185">Reference proteome</keyword>
<feature type="region of interest" description="Disordered" evidence="1">
    <location>
        <begin position="1"/>
        <end position="41"/>
    </location>
</feature>
<dbReference type="EMBL" id="JYDQ01000039">
    <property type="protein sequence ID" value="KRY19102.1"/>
    <property type="molecule type" value="Genomic_DNA"/>
</dbReference>
<feature type="compositionally biased region" description="Acidic residues" evidence="1">
    <location>
        <begin position="75"/>
        <end position="90"/>
    </location>
</feature>
<proteinExistence type="predicted"/>
<accession>A0A0V1A3P5</accession>
<feature type="domain" description="PiggyBac transposable element-derived protein" evidence="3">
    <location>
        <begin position="153"/>
        <end position="209"/>
    </location>
</feature>
<dbReference type="Proteomes" id="UP000054783">
    <property type="component" value="Unassembled WGS sequence"/>
</dbReference>
<dbReference type="Pfam" id="PF13843">
    <property type="entry name" value="DDE_Tnp_1_7"/>
    <property type="match status" value="1"/>
</dbReference>
<evidence type="ECO:0000256" key="2">
    <source>
        <dbReference type="SAM" id="Phobius"/>
    </source>
</evidence>
<feature type="region of interest" description="Disordered" evidence="1">
    <location>
        <begin position="67"/>
        <end position="90"/>
    </location>
</feature>
<gene>
    <name evidence="4" type="ORF">T12_14087</name>
</gene>
<organism evidence="4 5">
    <name type="scientific">Trichinella patagoniensis</name>
    <dbReference type="NCBI Taxonomy" id="990121"/>
    <lineage>
        <taxon>Eukaryota</taxon>
        <taxon>Metazoa</taxon>
        <taxon>Ecdysozoa</taxon>
        <taxon>Nematoda</taxon>
        <taxon>Enoplea</taxon>
        <taxon>Dorylaimia</taxon>
        <taxon>Trichinellida</taxon>
        <taxon>Trichinellidae</taxon>
        <taxon>Trichinella</taxon>
    </lineage>
</organism>